<evidence type="ECO:0000256" key="1">
    <source>
        <dbReference type="ARBA" id="ARBA00010528"/>
    </source>
</evidence>
<dbReference type="InterPro" id="IPR045240">
    <property type="entry name" value="Ribosomal_uL4_euk/arch"/>
</dbReference>
<dbReference type="Gene3D" id="3.40.1370.10">
    <property type="match status" value="1"/>
</dbReference>
<gene>
    <name evidence="6" type="ORF">LAZ67_17003117</name>
</gene>
<dbReference type="Proteomes" id="UP001235939">
    <property type="component" value="Chromosome 17"/>
</dbReference>
<accession>A0ABY6LI58</accession>
<protein>
    <submittedName>
        <fullName evidence="6">RPL4</fullName>
    </submittedName>
</protein>
<evidence type="ECO:0000259" key="5">
    <source>
        <dbReference type="Pfam" id="PF14374"/>
    </source>
</evidence>
<feature type="compositionally biased region" description="Basic residues" evidence="4">
    <location>
        <begin position="360"/>
        <end position="372"/>
    </location>
</feature>
<dbReference type="PROSITE" id="PS00939">
    <property type="entry name" value="RIBOSOMAL_L1E"/>
    <property type="match status" value="1"/>
</dbReference>
<keyword evidence="7" id="KW-1185">Reference proteome</keyword>
<sequence>MPAVYGAPVRPDIVSDVHKRMLQNRRHPYSVSLNAGHQTSAESWGTGRAMARIPRVRGGGTHRSGQGAFGNMCRGGHMFAPTKVYRKWYRKINVNEKRYAICSAIAASGMPALLMARGHRIDGVPEIPLVVEDSLQSIKKTKEAVHFMRKIRAWKDILKVYQSKRLRAGKGKMRNRRYIQKLGPVVVYHKDDGITRAFRNIPGMETLNVEKLNLIKLAPGGHLGRFVIWTESAMKKLDEIYGTWNAPSQVKKGFLLPKPIMASTDLSALLRSEEIQKALPKTRTHKRIARRCVKKNPLRNPRVMMRLNPYAAVEKRAAALHVERKKRREELLAKKRQLSGKPEEPTKAQLRAAMKAQLRAAKKAQLKKGKKSQPKDGEESQPKDGEESQPKDGEESPPKAGKESQPKAGKKSASKESASKKVEA</sequence>
<dbReference type="Pfam" id="PF00573">
    <property type="entry name" value="Ribosomal_L4"/>
    <property type="match status" value="1"/>
</dbReference>
<feature type="compositionally biased region" description="Basic and acidic residues" evidence="4">
    <location>
        <begin position="373"/>
        <end position="405"/>
    </location>
</feature>
<feature type="domain" description="Large ribosomal subunit protein uL4 C-terminal" evidence="5">
    <location>
        <begin position="252"/>
        <end position="327"/>
    </location>
</feature>
<proteinExistence type="inferred from homology"/>
<evidence type="ECO:0000256" key="3">
    <source>
        <dbReference type="ARBA" id="ARBA00023274"/>
    </source>
</evidence>
<dbReference type="Pfam" id="PF14374">
    <property type="entry name" value="Ribos_L4_asso_C"/>
    <property type="match status" value="1"/>
</dbReference>
<evidence type="ECO:0000313" key="6">
    <source>
        <dbReference type="EMBL" id="UYV79558.1"/>
    </source>
</evidence>
<reference evidence="6 7" key="1">
    <citation type="submission" date="2022-01" db="EMBL/GenBank/DDBJ databases">
        <title>A chromosomal length assembly of Cordylochernes scorpioides.</title>
        <authorList>
            <person name="Zeh D."/>
            <person name="Zeh J."/>
        </authorList>
    </citation>
    <scope>NUCLEOTIDE SEQUENCE [LARGE SCALE GENOMIC DNA]</scope>
    <source>
        <strain evidence="6">IN4F17</strain>
        <tissue evidence="6">Whole Body</tissue>
    </source>
</reference>
<feature type="compositionally biased region" description="Basic and acidic residues" evidence="4">
    <location>
        <begin position="413"/>
        <end position="424"/>
    </location>
</feature>
<keyword evidence="3" id="KW-0687">Ribonucleoprotein</keyword>
<organism evidence="6 7">
    <name type="scientific">Cordylochernes scorpioides</name>
    <dbReference type="NCBI Taxonomy" id="51811"/>
    <lineage>
        <taxon>Eukaryota</taxon>
        <taxon>Metazoa</taxon>
        <taxon>Ecdysozoa</taxon>
        <taxon>Arthropoda</taxon>
        <taxon>Chelicerata</taxon>
        <taxon>Arachnida</taxon>
        <taxon>Pseudoscorpiones</taxon>
        <taxon>Cheliferoidea</taxon>
        <taxon>Chernetidae</taxon>
        <taxon>Cordylochernes</taxon>
    </lineage>
</organism>
<dbReference type="InterPro" id="IPR025755">
    <property type="entry name" value="Ribos_uL4_C_dom"/>
</dbReference>
<evidence type="ECO:0000256" key="2">
    <source>
        <dbReference type="ARBA" id="ARBA00022980"/>
    </source>
</evidence>
<dbReference type="InterPro" id="IPR002136">
    <property type="entry name" value="Ribosomal_uL4"/>
</dbReference>
<evidence type="ECO:0000256" key="4">
    <source>
        <dbReference type="SAM" id="MobiDB-lite"/>
    </source>
</evidence>
<keyword evidence="2" id="KW-0689">Ribosomal protein</keyword>
<dbReference type="SUPFAM" id="SSF52166">
    <property type="entry name" value="Ribosomal protein L4"/>
    <property type="match status" value="1"/>
</dbReference>
<dbReference type="InterPro" id="IPR023574">
    <property type="entry name" value="Ribosomal_uL4_dom_sf"/>
</dbReference>
<evidence type="ECO:0000313" key="7">
    <source>
        <dbReference type="Proteomes" id="UP001235939"/>
    </source>
</evidence>
<comment type="similarity">
    <text evidence="1">Belongs to the universal ribosomal protein uL4 family.</text>
</comment>
<dbReference type="EMBL" id="CP092879">
    <property type="protein sequence ID" value="UYV79558.1"/>
    <property type="molecule type" value="Genomic_DNA"/>
</dbReference>
<dbReference type="PANTHER" id="PTHR19431">
    <property type="entry name" value="60S RIBOSOMAL PROTEIN L4"/>
    <property type="match status" value="1"/>
</dbReference>
<name>A0ABY6LI58_9ARAC</name>
<dbReference type="InterPro" id="IPR013000">
    <property type="entry name" value="Ribosomal_uL4_euk/arc_CS"/>
</dbReference>
<feature type="region of interest" description="Disordered" evidence="4">
    <location>
        <begin position="354"/>
        <end position="424"/>
    </location>
</feature>